<dbReference type="Proteomes" id="UP000823399">
    <property type="component" value="Unassembled WGS sequence"/>
</dbReference>
<accession>A0A9P7EXG3</accession>
<keyword evidence="1" id="KW-0472">Membrane</keyword>
<proteinExistence type="predicted"/>
<feature type="transmembrane region" description="Helical" evidence="1">
    <location>
        <begin position="34"/>
        <end position="55"/>
    </location>
</feature>
<dbReference type="GeneID" id="64706547"/>
<comment type="caution">
    <text evidence="2">The sequence shown here is derived from an EMBL/GenBank/DDBJ whole genome shotgun (WGS) entry which is preliminary data.</text>
</comment>
<keyword evidence="1" id="KW-0812">Transmembrane</keyword>
<evidence type="ECO:0000313" key="2">
    <source>
        <dbReference type="EMBL" id="KAG2094034.1"/>
    </source>
</evidence>
<dbReference type="RefSeq" id="XP_041287400.1">
    <property type="nucleotide sequence ID" value="XM_041444288.1"/>
</dbReference>
<evidence type="ECO:0000256" key="1">
    <source>
        <dbReference type="SAM" id="Phobius"/>
    </source>
</evidence>
<reference evidence="2" key="1">
    <citation type="journal article" date="2020" name="New Phytol.">
        <title>Comparative genomics reveals dynamic genome evolution in host specialist ectomycorrhizal fungi.</title>
        <authorList>
            <person name="Lofgren L.A."/>
            <person name="Nguyen N.H."/>
            <person name="Vilgalys R."/>
            <person name="Ruytinx J."/>
            <person name="Liao H.L."/>
            <person name="Branco S."/>
            <person name="Kuo A."/>
            <person name="LaButti K."/>
            <person name="Lipzen A."/>
            <person name="Andreopoulos W."/>
            <person name="Pangilinan J."/>
            <person name="Riley R."/>
            <person name="Hundley H."/>
            <person name="Na H."/>
            <person name="Barry K."/>
            <person name="Grigoriev I.V."/>
            <person name="Stajich J.E."/>
            <person name="Kennedy P.G."/>
        </authorList>
    </citation>
    <scope>NUCLEOTIDE SEQUENCE</scope>
    <source>
        <strain evidence="2">FC423</strain>
    </source>
</reference>
<keyword evidence="1" id="KW-1133">Transmembrane helix</keyword>
<dbReference type="EMBL" id="JABBWM010000081">
    <property type="protein sequence ID" value="KAG2094034.1"/>
    <property type="molecule type" value="Genomic_DNA"/>
</dbReference>
<dbReference type="OrthoDB" id="2667041at2759"/>
<protein>
    <submittedName>
        <fullName evidence="2">Uncharacterized protein</fullName>
    </submittedName>
</protein>
<name>A0A9P7EXG3_9AGAM</name>
<evidence type="ECO:0000313" key="3">
    <source>
        <dbReference type="Proteomes" id="UP000823399"/>
    </source>
</evidence>
<gene>
    <name evidence="2" type="ORF">F5147DRAFT_840402</name>
</gene>
<organism evidence="2 3">
    <name type="scientific">Suillus discolor</name>
    <dbReference type="NCBI Taxonomy" id="1912936"/>
    <lineage>
        <taxon>Eukaryota</taxon>
        <taxon>Fungi</taxon>
        <taxon>Dikarya</taxon>
        <taxon>Basidiomycota</taxon>
        <taxon>Agaricomycotina</taxon>
        <taxon>Agaricomycetes</taxon>
        <taxon>Agaricomycetidae</taxon>
        <taxon>Boletales</taxon>
        <taxon>Suillineae</taxon>
        <taxon>Suillaceae</taxon>
        <taxon>Suillus</taxon>
    </lineage>
</organism>
<keyword evidence="3" id="KW-1185">Reference proteome</keyword>
<sequence length="102" mass="10834">MGSETNASCCTLLRLFYSNVTHIAQSDFVNTMKLIQIVYFTILAASSVAASVAGVNRATAPQKINCDGQCASSSTNLDCKQWAGTSPYLVKDGCWACCQPAT</sequence>
<dbReference type="AlphaFoldDB" id="A0A9P7EXG3"/>